<dbReference type="PANTHER" id="PTHR34502">
    <property type="entry name" value="DUF6594 DOMAIN-CONTAINING PROTEIN-RELATED"/>
    <property type="match status" value="1"/>
</dbReference>
<keyword evidence="1" id="KW-0472">Membrane</keyword>
<proteinExistence type="predicted"/>
<dbReference type="Pfam" id="PF20237">
    <property type="entry name" value="DUF6594"/>
    <property type="match status" value="1"/>
</dbReference>
<organism evidence="3 4">
    <name type="scientific">Letharia lupina</name>
    <dbReference type="NCBI Taxonomy" id="560253"/>
    <lineage>
        <taxon>Eukaryota</taxon>
        <taxon>Fungi</taxon>
        <taxon>Dikarya</taxon>
        <taxon>Ascomycota</taxon>
        <taxon>Pezizomycotina</taxon>
        <taxon>Lecanoromycetes</taxon>
        <taxon>OSLEUM clade</taxon>
        <taxon>Lecanoromycetidae</taxon>
        <taxon>Lecanorales</taxon>
        <taxon>Lecanorineae</taxon>
        <taxon>Parmeliaceae</taxon>
        <taxon>Letharia</taxon>
    </lineage>
</organism>
<protein>
    <recommendedName>
        <fullName evidence="2">DUF6594 domain-containing protein</fullName>
    </recommendedName>
</protein>
<dbReference type="AlphaFoldDB" id="A0A8H6FFN4"/>
<dbReference type="GeneID" id="59337647"/>
<dbReference type="EMBL" id="JACCJB010000006">
    <property type="protein sequence ID" value="KAF6226386.1"/>
    <property type="molecule type" value="Genomic_DNA"/>
</dbReference>
<accession>A0A8H6FFN4</accession>
<sequence length="251" mass="28465">MEMKQLKLIYSRIGTLLDTPHLGSFDHWTHIPEATLAWPQPVIATRSGAGKAGSNRKEMLTEIRTKLAGYDDLVFRLRKKNAMKRPTRANEDKVFTRACKSVTFTEAQWTFRRDDLVALADDAAEQSWFNFMMAYPKDFAPRLFNGIFQSRERRIKTGPNPDIFIYSPVRMDAFYRATLTVIGTGIVLGPISVPKLLSRNPMLTIYASTQGFSMFCAVFTKTKRDQVFAATGGYCALQVMAMLLGPLMKWI</sequence>
<evidence type="ECO:0000313" key="4">
    <source>
        <dbReference type="Proteomes" id="UP000593566"/>
    </source>
</evidence>
<keyword evidence="1" id="KW-1133">Transmembrane helix</keyword>
<dbReference type="Proteomes" id="UP000593566">
    <property type="component" value="Unassembled WGS sequence"/>
</dbReference>
<feature type="transmembrane region" description="Helical" evidence="1">
    <location>
        <begin position="227"/>
        <end position="248"/>
    </location>
</feature>
<reference evidence="3 4" key="1">
    <citation type="journal article" date="2020" name="Genomics">
        <title>Complete, high-quality genomes from long-read metagenomic sequencing of two wolf lichen thalli reveals enigmatic genome architecture.</title>
        <authorList>
            <person name="McKenzie S.K."/>
            <person name="Walston R.F."/>
            <person name="Allen J.L."/>
        </authorList>
    </citation>
    <scope>NUCLEOTIDE SEQUENCE [LARGE SCALE GENOMIC DNA]</scope>
    <source>
        <strain evidence="3">WasteWater1</strain>
    </source>
</reference>
<comment type="caution">
    <text evidence="3">The sequence shown here is derived from an EMBL/GenBank/DDBJ whole genome shotgun (WGS) entry which is preliminary data.</text>
</comment>
<keyword evidence="1" id="KW-0812">Transmembrane</keyword>
<feature type="domain" description="DUF6594" evidence="2">
    <location>
        <begin position="54"/>
        <end position="239"/>
    </location>
</feature>
<dbReference type="InterPro" id="IPR046529">
    <property type="entry name" value="DUF6594"/>
</dbReference>
<name>A0A8H6FFN4_9LECA</name>
<evidence type="ECO:0000259" key="2">
    <source>
        <dbReference type="Pfam" id="PF20237"/>
    </source>
</evidence>
<feature type="transmembrane region" description="Helical" evidence="1">
    <location>
        <begin position="203"/>
        <end position="220"/>
    </location>
</feature>
<dbReference type="PANTHER" id="PTHR34502:SF5">
    <property type="entry name" value="DUF6594 DOMAIN-CONTAINING PROTEIN"/>
    <property type="match status" value="1"/>
</dbReference>
<evidence type="ECO:0000256" key="1">
    <source>
        <dbReference type="SAM" id="Phobius"/>
    </source>
</evidence>
<keyword evidence="4" id="KW-1185">Reference proteome</keyword>
<dbReference type="RefSeq" id="XP_037154939.1">
    <property type="nucleotide sequence ID" value="XM_037300113.1"/>
</dbReference>
<feature type="transmembrane region" description="Helical" evidence="1">
    <location>
        <begin position="173"/>
        <end position="191"/>
    </location>
</feature>
<gene>
    <name evidence="3" type="ORF">HO133_009252</name>
</gene>
<evidence type="ECO:0000313" key="3">
    <source>
        <dbReference type="EMBL" id="KAF6226386.1"/>
    </source>
</evidence>